<evidence type="ECO:0000256" key="1">
    <source>
        <dbReference type="SAM" id="MobiDB-lite"/>
    </source>
</evidence>
<evidence type="ECO:0000256" key="2">
    <source>
        <dbReference type="SAM" id="Phobius"/>
    </source>
</evidence>
<dbReference type="STRING" id="39492.ERS852540_00848"/>
<dbReference type="Proteomes" id="UP000095662">
    <property type="component" value="Unassembled WGS sequence"/>
</dbReference>
<sequence>MSIRNEFEKIDPTEKQKKDIFRRIEESSKVKTDFRHQVIRYTSVAAAAVVIVGAVTVGVHFVTKGNGIDYTVSGSSSGAVSAVDASASRVNDNKSDVSDVGNKADENPSHADNSSANGNNTIYPDISTLKAQVRNDKEFWAEIGKQYGPYHYEYSTVRFDFINDFDDFKLCTDEAISNEIIDRVKRQWLFDNIVDFGSGYYAIKGAKDLSTSEDIEKFTRENLINGEYFEADPEFFGFSDMKGFYDAASELYTGFDYDDFKSFIPYYYAEVDGKLCISKDHGLGEKGKPPHSVELGQYLIIYDNVDPSVIYCFVAVPEMIDSSSYSFSLDFYVFINTENGLRCSVTKEKPITTCGLVTDELEPYVAMSSERLDKKMYLEKYDDFNALFCDEQTYNEIINTELSDEEYREIISALDENNIFCTDDTINSKLEALAEENRAYLEDRMYQYLPKVYGMYDMNELTLNVAAVQINLLDCYPQQYQLVLRLFNVEKTDNGYRFIKE</sequence>
<reference evidence="3 4" key="1">
    <citation type="submission" date="2015-09" db="EMBL/GenBank/DDBJ databases">
        <authorList>
            <consortium name="Pathogen Informatics"/>
        </authorList>
    </citation>
    <scope>NUCLEOTIDE SEQUENCE [LARGE SCALE GENOMIC DNA]</scope>
    <source>
        <strain evidence="3 4">2789STDY5834928</strain>
    </source>
</reference>
<evidence type="ECO:0000313" key="4">
    <source>
        <dbReference type="Proteomes" id="UP000095662"/>
    </source>
</evidence>
<name>A0A174ZHD1_9FIRM</name>
<feature type="compositionally biased region" description="Basic and acidic residues" evidence="1">
    <location>
        <begin position="91"/>
        <end position="109"/>
    </location>
</feature>
<feature type="region of interest" description="Disordered" evidence="1">
    <location>
        <begin position="90"/>
        <end position="120"/>
    </location>
</feature>
<feature type="compositionally biased region" description="Polar residues" evidence="1">
    <location>
        <begin position="110"/>
        <end position="120"/>
    </location>
</feature>
<gene>
    <name evidence="3" type="ORF">ERS852540_00848</name>
</gene>
<dbReference type="AlphaFoldDB" id="A0A174ZHD1"/>
<keyword evidence="2" id="KW-0472">Membrane</keyword>
<evidence type="ECO:0000313" key="3">
    <source>
        <dbReference type="EMBL" id="CUQ84309.1"/>
    </source>
</evidence>
<accession>A0A174ZHD1</accession>
<dbReference type="EMBL" id="CZBY01000005">
    <property type="protein sequence ID" value="CUQ84309.1"/>
    <property type="molecule type" value="Genomic_DNA"/>
</dbReference>
<keyword evidence="2" id="KW-0812">Transmembrane</keyword>
<proteinExistence type="predicted"/>
<feature type="transmembrane region" description="Helical" evidence="2">
    <location>
        <begin position="38"/>
        <end position="62"/>
    </location>
</feature>
<protein>
    <submittedName>
        <fullName evidence="3">Uncharacterized protein</fullName>
    </submittedName>
</protein>
<keyword evidence="2" id="KW-1133">Transmembrane helix</keyword>
<organism evidence="3 4">
    <name type="scientific">[Eubacterium] siraeum</name>
    <dbReference type="NCBI Taxonomy" id="39492"/>
    <lineage>
        <taxon>Bacteria</taxon>
        <taxon>Bacillati</taxon>
        <taxon>Bacillota</taxon>
        <taxon>Clostridia</taxon>
        <taxon>Eubacteriales</taxon>
        <taxon>Oscillospiraceae</taxon>
        <taxon>Oscillospiraceae incertae sedis</taxon>
    </lineage>
</organism>